<dbReference type="RefSeq" id="XP_003045477.1">
    <property type="nucleotide sequence ID" value="XM_003045431.1"/>
</dbReference>
<proteinExistence type="predicted"/>
<accession>C7Z7X0</accession>
<protein>
    <submittedName>
        <fullName evidence="1">Uncharacterized protein</fullName>
    </submittedName>
</protein>
<keyword evidence="2" id="KW-1185">Reference proteome</keyword>
<gene>
    <name evidence="1" type="ORF">NECHADRAFT_79586</name>
</gene>
<sequence length="103" mass="11780">MHRIGIWTVLSPIVEKKRPGNRLPVCVGSGISLLLPLRGPNGRQVAPRDPTSSTPLAKTWESPRLIFYWELHQSPSWQWRWVTSQGQARKAELRGMETVPRKD</sequence>
<evidence type="ECO:0000313" key="1">
    <source>
        <dbReference type="EMBL" id="EEU39764.1"/>
    </source>
</evidence>
<dbReference type="HOGENOM" id="CLU_2264432_0_0_1"/>
<reference evidence="1 2" key="1">
    <citation type="journal article" date="2009" name="PLoS Genet.">
        <title>The genome of Nectria haematococca: contribution of supernumerary chromosomes to gene expansion.</title>
        <authorList>
            <person name="Coleman J.J."/>
            <person name="Rounsley S.D."/>
            <person name="Rodriguez-Carres M."/>
            <person name="Kuo A."/>
            <person name="Wasmann C.C."/>
            <person name="Grimwood J."/>
            <person name="Schmutz J."/>
            <person name="Taga M."/>
            <person name="White G.J."/>
            <person name="Zhou S."/>
            <person name="Schwartz D.C."/>
            <person name="Freitag M."/>
            <person name="Ma L.J."/>
            <person name="Danchin E.G."/>
            <person name="Henrissat B."/>
            <person name="Coutinho P.M."/>
            <person name="Nelson D.R."/>
            <person name="Straney D."/>
            <person name="Napoli C.A."/>
            <person name="Barker B.M."/>
            <person name="Gribskov M."/>
            <person name="Rep M."/>
            <person name="Kroken S."/>
            <person name="Molnar I."/>
            <person name="Rensing C."/>
            <person name="Kennell J.C."/>
            <person name="Zamora J."/>
            <person name="Farman M.L."/>
            <person name="Selker E.U."/>
            <person name="Salamov A."/>
            <person name="Shapiro H."/>
            <person name="Pangilinan J."/>
            <person name="Lindquist E."/>
            <person name="Lamers C."/>
            <person name="Grigoriev I.V."/>
            <person name="Geiser D.M."/>
            <person name="Covert S.F."/>
            <person name="Temporini E."/>
            <person name="Vanetten H.D."/>
        </authorList>
    </citation>
    <scope>NUCLEOTIDE SEQUENCE [LARGE SCALE GENOMIC DNA]</scope>
    <source>
        <strain evidence="2">ATCC MYA-4622 / CBS 123669 / FGSC 9596 / NRRL 45880 / 77-13-4</strain>
    </source>
</reference>
<name>C7Z7X0_FUSV7</name>
<dbReference type="Proteomes" id="UP000005206">
    <property type="component" value="Chromosome 4"/>
</dbReference>
<organism evidence="1 2">
    <name type="scientific">Fusarium vanettenii (strain ATCC MYA-4622 / CBS 123669 / FGSC 9596 / NRRL 45880 / 77-13-4)</name>
    <name type="common">Fusarium solani subsp. pisi</name>
    <dbReference type="NCBI Taxonomy" id="660122"/>
    <lineage>
        <taxon>Eukaryota</taxon>
        <taxon>Fungi</taxon>
        <taxon>Dikarya</taxon>
        <taxon>Ascomycota</taxon>
        <taxon>Pezizomycotina</taxon>
        <taxon>Sordariomycetes</taxon>
        <taxon>Hypocreomycetidae</taxon>
        <taxon>Hypocreales</taxon>
        <taxon>Nectriaceae</taxon>
        <taxon>Fusarium</taxon>
        <taxon>Fusarium solani species complex</taxon>
        <taxon>Fusarium vanettenii</taxon>
    </lineage>
</organism>
<dbReference type="AlphaFoldDB" id="C7Z7X0"/>
<evidence type="ECO:0000313" key="2">
    <source>
        <dbReference type="Proteomes" id="UP000005206"/>
    </source>
</evidence>
<dbReference type="KEGG" id="nhe:NECHADRAFT_79586"/>
<dbReference type="VEuPathDB" id="FungiDB:NECHADRAFT_79586"/>
<dbReference type="GeneID" id="9672513"/>
<dbReference type="InParanoid" id="C7Z7X0"/>
<dbReference type="EMBL" id="GG698911">
    <property type="protein sequence ID" value="EEU39764.1"/>
    <property type="molecule type" value="Genomic_DNA"/>
</dbReference>